<dbReference type="Proteomes" id="UP000642809">
    <property type="component" value="Unassembled WGS sequence"/>
</dbReference>
<dbReference type="Pfam" id="PF04379">
    <property type="entry name" value="DUF525"/>
    <property type="match status" value="1"/>
</dbReference>
<reference evidence="2" key="2">
    <citation type="submission" date="2020-09" db="EMBL/GenBank/DDBJ databases">
        <authorList>
            <person name="Sun Q."/>
            <person name="Kim S."/>
        </authorList>
    </citation>
    <scope>NUCLEOTIDE SEQUENCE</scope>
    <source>
        <strain evidence="2">KCTC 23224</strain>
    </source>
</reference>
<dbReference type="InterPro" id="IPR007474">
    <property type="entry name" value="ApaG_domain"/>
</dbReference>
<proteinExistence type="predicted"/>
<dbReference type="EMBL" id="BMYF01000026">
    <property type="protein sequence ID" value="GHB50646.1"/>
    <property type="molecule type" value="Genomic_DNA"/>
</dbReference>
<dbReference type="SUPFAM" id="SSF110069">
    <property type="entry name" value="ApaG-like"/>
    <property type="match status" value="1"/>
</dbReference>
<dbReference type="GO" id="GO:0070987">
    <property type="term" value="P:error-free translesion synthesis"/>
    <property type="evidence" value="ECO:0007669"/>
    <property type="project" value="TreeGrafter"/>
</dbReference>
<sequence length="128" mass="14385">MVSATTEGVKVTVDTTYQADFSNPQQHHYVFTYKVTIENHSSTTVKLLKRYWEIHDAGDDLKIVQGEGVVGRQPILESGQHHEYVSGCNLKSGLGKMKGTYLMEILKTGKLIEVQIPEFQLIATIFDN</sequence>
<feature type="domain" description="ApaG" evidence="1">
    <location>
        <begin position="3"/>
        <end position="128"/>
    </location>
</feature>
<dbReference type="NCBIfam" id="NF003967">
    <property type="entry name" value="PRK05461.1"/>
    <property type="match status" value="1"/>
</dbReference>
<dbReference type="Gene3D" id="2.60.40.1470">
    <property type="entry name" value="ApaG domain"/>
    <property type="match status" value="1"/>
</dbReference>
<keyword evidence="3" id="KW-1185">Reference proteome</keyword>
<dbReference type="PROSITE" id="PS51087">
    <property type="entry name" value="APAG"/>
    <property type="match status" value="1"/>
</dbReference>
<evidence type="ECO:0000259" key="1">
    <source>
        <dbReference type="PROSITE" id="PS51087"/>
    </source>
</evidence>
<organism evidence="2 3">
    <name type="scientific">Mongoliitalea lutea</name>
    <dbReference type="NCBI Taxonomy" id="849756"/>
    <lineage>
        <taxon>Bacteria</taxon>
        <taxon>Pseudomonadati</taxon>
        <taxon>Bacteroidota</taxon>
        <taxon>Cytophagia</taxon>
        <taxon>Cytophagales</taxon>
        <taxon>Cyclobacteriaceae</taxon>
        <taxon>Mongoliitalea</taxon>
    </lineage>
</organism>
<dbReference type="AlphaFoldDB" id="A0A8J3D0D9"/>
<dbReference type="InterPro" id="IPR036767">
    <property type="entry name" value="ApaG_sf"/>
</dbReference>
<dbReference type="RefSeq" id="WP_189585735.1">
    <property type="nucleotide sequence ID" value="NZ_BMYF01000026.1"/>
</dbReference>
<protein>
    <submittedName>
        <fullName evidence="2">Co2+/Mg2+ efflux protein ApaG</fullName>
    </submittedName>
</protein>
<name>A0A8J3D0D9_9BACT</name>
<accession>A0A8J3D0D9</accession>
<dbReference type="PANTHER" id="PTHR14289">
    <property type="entry name" value="F-BOX ONLY PROTEIN 3"/>
    <property type="match status" value="1"/>
</dbReference>
<evidence type="ECO:0000313" key="3">
    <source>
        <dbReference type="Proteomes" id="UP000642809"/>
    </source>
</evidence>
<dbReference type="PANTHER" id="PTHR14289:SF16">
    <property type="entry name" value="POLYMERASE DELTA-INTERACTING PROTEIN 2"/>
    <property type="match status" value="1"/>
</dbReference>
<gene>
    <name evidence="2" type="primary">apaG</name>
    <name evidence="2" type="ORF">GCM10008106_34250</name>
</gene>
<comment type="caution">
    <text evidence="2">The sequence shown here is derived from an EMBL/GenBank/DDBJ whole genome shotgun (WGS) entry which is preliminary data.</text>
</comment>
<reference evidence="2" key="1">
    <citation type="journal article" date="2014" name="Int. J. Syst. Evol. Microbiol.">
        <title>Complete genome sequence of Corynebacterium casei LMG S-19264T (=DSM 44701T), isolated from a smear-ripened cheese.</title>
        <authorList>
            <consortium name="US DOE Joint Genome Institute (JGI-PGF)"/>
            <person name="Walter F."/>
            <person name="Albersmeier A."/>
            <person name="Kalinowski J."/>
            <person name="Ruckert C."/>
        </authorList>
    </citation>
    <scope>NUCLEOTIDE SEQUENCE</scope>
    <source>
        <strain evidence="2">KCTC 23224</strain>
    </source>
</reference>
<evidence type="ECO:0000313" key="2">
    <source>
        <dbReference type="EMBL" id="GHB50646.1"/>
    </source>
</evidence>